<reference evidence="1 2" key="1">
    <citation type="submission" date="2018-06" db="EMBL/GenBank/DDBJ databases">
        <title>Genomic Encyclopedia of Type Strains, Phase IV (KMG-IV): sequencing the most valuable type-strain genomes for metagenomic binning, comparative biology and taxonomic classification.</title>
        <authorList>
            <person name="Goeker M."/>
        </authorList>
    </citation>
    <scope>NUCLEOTIDE SEQUENCE [LARGE SCALE GENOMIC DNA]</scope>
    <source>
        <strain evidence="1 2">DSM 25619</strain>
    </source>
</reference>
<protein>
    <recommendedName>
        <fullName evidence="3">Cellulose biosynthesis protein BcsQ</fullName>
    </recommendedName>
</protein>
<proteinExistence type="predicted"/>
<organism evidence="1 2">
    <name type="scientific">Pseudochrobactrum asaccharolyticum</name>
    <dbReference type="NCBI Taxonomy" id="354351"/>
    <lineage>
        <taxon>Bacteria</taxon>
        <taxon>Pseudomonadati</taxon>
        <taxon>Pseudomonadota</taxon>
        <taxon>Alphaproteobacteria</taxon>
        <taxon>Hyphomicrobiales</taxon>
        <taxon>Brucellaceae</taxon>
        <taxon>Pseudochrobactrum</taxon>
    </lineage>
</organism>
<accession>A0A366DLG2</accession>
<dbReference type="EMBL" id="QNRH01000011">
    <property type="protein sequence ID" value="RBO90920.1"/>
    <property type="molecule type" value="Genomic_DNA"/>
</dbReference>
<sequence length="290" mass="32967">MRSIIIANKTGGVGKTTISELFNIYLDKHDHQFSLFSIEGQGSNIGYMSSLKRAVPHTKDVFVQSPHQYGVANQKEFLEIWSDVLEPVFKGSCIVDFGANALAGYQHVCALFENGRTIWRDQEAENGFLKPVIVIPVTANHNSHYDTVDLLQWLFTEDGMNNFHHVVLVSNDLHGPVNFEEDLQELISANSSKISLIDLERNQSEFGMRSLSEGMVKMRKFLNASREVGNEMMRSSMNLYDLAAIRSMDRWLESFEYELEKIQLLNLLKHEMPVSASEDNGTESVIIRFE</sequence>
<evidence type="ECO:0008006" key="3">
    <source>
        <dbReference type="Google" id="ProtNLM"/>
    </source>
</evidence>
<evidence type="ECO:0000313" key="2">
    <source>
        <dbReference type="Proteomes" id="UP000252893"/>
    </source>
</evidence>
<comment type="caution">
    <text evidence="1">The sequence shown here is derived from an EMBL/GenBank/DDBJ whole genome shotgun (WGS) entry which is preliminary data.</text>
</comment>
<dbReference type="InterPro" id="IPR027417">
    <property type="entry name" value="P-loop_NTPase"/>
</dbReference>
<dbReference type="SUPFAM" id="SSF52540">
    <property type="entry name" value="P-loop containing nucleoside triphosphate hydrolases"/>
    <property type="match status" value="1"/>
</dbReference>
<dbReference type="AlphaFoldDB" id="A0A366DLG2"/>
<dbReference type="CDD" id="cd01983">
    <property type="entry name" value="SIMIBI"/>
    <property type="match status" value="1"/>
</dbReference>
<gene>
    <name evidence="1" type="ORF">DFR47_11115</name>
</gene>
<dbReference type="OrthoDB" id="7327376at2"/>
<name>A0A366DLG2_9HYPH</name>
<dbReference type="RefSeq" id="WP_113946083.1">
    <property type="nucleotide sequence ID" value="NZ_JBHEEG010000013.1"/>
</dbReference>
<evidence type="ECO:0000313" key="1">
    <source>
        <dbReference type="EMBL" id="RBO90920.1"/>
    </source>
</evidence>
<dbReference type="Proteomes" id="UP000252893">
    <property type="component" value="Unassembled WGS sequence"/>
</dbReference>
<dbReference type="Gene3D" id="3.40.50.300">
    <property type="entry name" value="P-loop containing nucleotide triphosphate hydrolases"/>
    <property type="match status" value="1"/>
</dbReference>
<keyword evidence="2" id="KW-1185">Reference proteome</keyword>